<dbReference type="AlphaFoldDB" id="A1BFT0"/>
<dbReference type="eggNOG" id="COG3547">
    <property type="taxonomic scope" value="Bacteria"/>
</dbReference>
<dbReference type="HOGENOM" id="CLU_2463470_0_0_10"/>
<evidence type="ECO:0000313" key="1">
    <source>
        <dbReference type="EMBL" id="ABL65257.1"/>
    </source>
</evidence>
<proteinExistence type="predicted"/>
<accession>A1BFT0</accession>
<keyword evidence="2" id="KW-1185">Reference proteome</keyword>
<dbReference type="RefSeq" id="WP_011745081.1">
    <property type="nucleotide sequence ID" value="NC_008639.1"/>
</dbReference>
<sequence length="88" mass="10125">MLSETERLKAFRQMRSSIRNSEQYLIAGIDIAKEKHHAFFGTAAGKTMCKRLIFSNDISGFELLVAQVLPSHESFLQDERSTFEPFRN</sequence>
<protein>
    <submittedName>
        <fullName evidence="1">Uncharacterized protein</fullName>
    </submittedName>
</protein>
<dbReference type="EMBL" id="CP000492">
    <property type="protein sequence ID" value="ABL65257.1"/>
    <property type="molecule type" value="Genomic_DNA"/>
</dbReference>
<dbReference type="KEGG" id="cph:Cpha266_1223"/>
<evidence type="ECO:0000313" key="2">
    <source>
        <dbReference type="Proteomes" id="UP000008701"/>
    </source>
</evidence>
<reference evidence="1 2" key="1">
    <citation type="submission" date="2006-12" db="EMBL/GenBank/DDBJ databases">
        <title>Complete sequence of Chlorobium phaeobacteroides DSM 266.</title>
        <authorList>
            <consortium name="US DOE Joint Genome Institute"/>
            <person name="Copeland A."/>
            <person name="Lucas S."/>
            <person name="Lapidus A."/>
            <person name="Barry K."/>
            <person name="Detter J.C."/>
            <person name="Glavina del Rio T."/>
            <person name="Hammon N."/>
            <person name="Israni S."/>
            <person name="Pitluck S."/>
            <person name="Goltsman E."/>
            <person name="Schmutz J."/>
            <person name="Larimer F."/>
            <person name="Land M."/>
            <person name="Hauser L."/>
            <person name="Mikhailova N."/>
            <person name="Li T."/>
            <person name="Overmann J."/>
            <person name="Bryant D.A."/>
            <person name="Richardson P."/>
        </authorList>
    </citation>
    <scope>NUCLEOTIDE SEQUENCE [LARGE SCALE GENOMIC DNA]</scope>
    <source>
        <strain evidence="1 2">DSM 266</strain>
    </source>
</reference>
<organism evidence="1 2">
    <name type="scientific">Chlorobium phaeobacteroides (strain DSM 266 / SMG 266 / 2430)</name>
    <dbReference type="NCBI Taxonomy" id="290317"/>
    <lineage>
        <taxon>Bacteria</taxon>
        <taxon>Pseudomonadati</taxon>
        <taxon>Chlorobiota</taxon>
        <taxon>Chlorobiia</taxon>
        <taxon>Chlorobiales</taxon>
        <taxon>Chlorobiaceae</taxon>
        <taxon>Chlorobium/Pelodictyon group</taxon>
        <taxon>Chlorobium</taxon>
    </lineage>
</organism>
<dbReference type="Proteomes" id="UP000008701">
    <property type="component" value="Chromosome"/>
</dbReference>
<gene>
    <name evidence="1" type="ordered locus">Cpha266_1223</name>
</gene>
<name>A1BFT0_CHLPD</name>